<gene>
    <name evidence="1" type="ORF">HJG59_010445</name>
</gene>
<organism evidence="1 2">
    <name type="scientific">Molossus molossus</name>
    <name type="common">Pallas' mastiff bat</name>
    <name type="synonym">Vespertilio molossus</name>
    <dbReference type="NCBI Taxonomy" id="27622"/>
    <lineage>
        <taxon>Eukaryota</taxon>
        <taxon>Metazoa</taxon>
        <taxon>Chordata</taxon>
        <taxon>Craniata</taxon>
        <taxon>Vertebrata</taxon>
        <taxon>Euteleostomi</taxon>
        <taxon>Mammalia</taxon>
        <taxon>Eutheria</taxon>
        <taxon>Laurasiatheria</taxon>
        <taxon>Chiroptera</taxon>
        <taxon>Yangochiroptera</taxon>
        <taxon>Molossidae</taxon>
        <taxon>Molossus</taxon>
    </lineage>
</organism>
<reference evidence="1 2" key="1">
    <citation type="journal article" date="2020" name="Nature">
        <title>Six reference-quality genomes reveal evolution of bat adaptations.</title>
        <authorList>
            <person name="Jebb D."/>
            <person name="Huang Z."/>
            <person name="Pippel M."/>
            <person name="Hughes G.M."/>
            <person name="Lavrichenko K."/>
            <person name="Devanna P."/>
            <person name="Winkler S."/>
            <person name="Jermiin L.S."/>
            <person name="Skirmuntt E.C."/>
            <person name="Katzourakis A."/>
            <person name="Burkitt-Gray L."/>
            <person name="Ray D.A."/>
            <person name="Sullivan K.A.M."/>
            <person name="Roscito J.G."/>
            <person name="Kirilenko B.M."/>
            <person name="Davalos L.M."/>
            <person name="Corthals A.P."/>
            <person name="Power M.L."/>
            <person name="Jones G."/>
            <person name="Ransome R.D."/>
            <person name="Dechmann D.K.N."/>
            <person name="Locatelli A.G."/>
            <person name="Puechmaille S.J."/>
            <person name="Fedrigo O."/>
            <person name="Jarvis E.D."/>
            <person name="Hiller M."/>
            <person name="Vernes S.C."/>
            <person name="Myers E.W."/>
            <person name="Teeling E.C."/>
        </authorList>
    </citation>
    <scope>NUCLEOTIDE SEQUENCE [LARGE SCALE GENOMIC DNA]</scope>
    <source>
        <strain evidence="1">MMolMol1</strain>
        <tissue evidence="1">Muscle</tissue>
    </source>
</reference>
<proteinExistence type="predicted"/>
<keyword evidence="2" id="KW-1185">Reference proteome</keyword>
<name>A0A7J8BK21_MOLMO</name>
<dbReference type="InParanoid" id="A0A7J8BK21"/>
<dbReference type="Proteomes" id="UP000550707">
    <property type="component" value="Unassembled WGS sequence"/>
</dbReference>
<accession>A0A7J8BK21</accession>
<dbReference type="AlphaFoldDB" id="A0A7J8BK21"/>
<evidence type="ECO:0000313" key="1">
    <source>
        <dbReference type="EMBL" id="KAF6398600.1"/>
    </source>
</evidence>
<protein>
    <submittedName>
        <fullName evidence="1">Uncharacterized protein</fullName>
    </submittedName>
</protein>
<dbReference type="EMBL" id="JACASF010000030">
    <property type="protein sequence ID" value="KAF6398600.1"/>
    <property type="molecule type" value="Genomic_DNA"/>
</dbReference>
<comment type="caution">
    <text evidence="1">The sequence shown here is derived from an EMBL/GenBank/DDBJ whole genome shotgun (WGS) entry which is preliminary data.</text>
</comment>
<sequence length="129" mass="15098">MVGPPGNASRTTLKGFLQRTRTFCSMALHCWGLVIHLYMHSHSLTHSFWSCPPPSSYSYCFKVYFYPHQRHFFIFCSDRVGERVRERERNIDMKGTGCHPHDPTRVRNKLQLRYVPLVDNKPGSLRTVN</sequence>
<evidence type="ECO:0000313" key="2">
    <source>
        <dbReference type="Proteomes" id="UP000550707"/>
    </source>
</evidence>